<keyword evidence="1" id="KW-0540">Nuclease</keyword>
<dbReference type="PANTHER" id="PTHR30231">
    <property type="entry name" value="DNA POLYMERASE III SUBUNIT EPSILON"/>
    <property type="match status" value="1"/>
</dbReference>
<reference evidence="5" key="1">
    <citation type="submission" date="2019-09" db="EMBL/GenBank/DDBJ databases">
        <authorList>
            <person name="Teo W.F.A."/>
            <person name="Duangmal K."/>
        </authorList>
    </citation>
    <scope>NUCLEOTIDE SEQUENCE [LARGE SCALE GENOMIC DNA]</scope>
    <source>
        <strain evidence="5">K81G1</strain>
    </source>
</reference>
<dbReference type="OrthoDB" id="190275at2"/>
<dbReference type="PANTHER" id="PTHR30231:SF4">
    <property type="entry name" value="PROTEIN NEN2"/>
    <property type="match status" value="1"/>
</dbReference>
<dbReference type="SUPFAM" id="SSF53098">
    <property type="entry name" value="Ribonuclease H-like"/>
    <property type="match status" value="1"/>
</dbReference>
<dbReference type="Gene3D" id="3.30.420.10">
    <property type="entry name" value="Ribonuclease H-like superfamily/Ribonuclease H"/>
    <property type="match status" value="1"/>
</dbReference>
<accession>A0A5N0VCI0</accession>
<dbReference type="Pfam" id="PF00929">
    <property type="entry name" value="RNase_T"/>
    <property type="match status" value="1"/>
</dbReference>
<evidence type="ECO:0000256" key="3">
    <source>
        <dbReference type="ARBA" id="ARBA00022839"/>
    </source>
</evidence>
<dbReference type="Proteomes" id="UP000319769">
    <property type="component" value="Unassembled WGS sequence"/>
</dbReference>
<name>A0A5N0VCI0_9PSEU</name>
<dbReference type="InterPro" id="IPR012337">
    <property type="entry name" value="RNaseH-like_sf"/>
</dbReference>
<gene>
    <name evidence="5" type="ORF">FPZ12_008345</name>
</gene>
<dbReference type="GO" id="GO:0008408">
    <property type="term" value="F:3'-5' exonuclease activity"/>
    <property type="evidence" value="ECO:0007669"/>
    <property type="project" value="TreeGrafter"/>
</dbReference>
<dbReference type="InterPro" id="IPR036397">
    <property type="entry name" value="RNaseH_sf"/>
</dbReference>
<dbReference type="SMART" id="SM00479">
    <property type="entry name" value="EXOIII"/>
    <property type="match status" value="1"/>
</dbReference>
<keyword evidence="2" id="KW-0378">Hydrolase</keyword>
<evidence type="ECO:0000313" key="6">
    <source>
        <dbReference type="Proteomes" id="UP000319769"/>
    </source>
</evidence>
<comment type="caution">
    <text evidence="5">The sequence shown here is derived from an EMBL/GenBank/DDBJ whole genome shotgun (WGS) entry which is preliminary data.</text>
</comment>
<dbReference type="AlphaFoldDB" id="A0A5N0VCI0"/>
<dbReference type="GO" id="GO:0005829">
    <property type="term" value="C:cytosol"/>
    <property type="evidence" value="ECO:0007669"/>
    <property type="project" value="TreeGrafter"/>
</dbReference>
<keyword evidence="3 5" id="KW-0269">Exonuclease</keyword>
<dbReference type="GO" id="GO:0003676">
    <property type="term" value="F:nucleic acid binding"/>
    <property type="evidence" value="ECO:0007669"/>
    <property type="project" value="InterPro"/>
</dbReference>
<organism evidence="5 6">
    <name type="scientific">Amycolatopsis acidicola</name>
    <dbReference type="NCBI Taxonomy" id="2596893"/>
    <lineage>
        <taxon>Bacteria</taxon>
        <taxon>Bacillati</taxon>
        <taxon>Actinomycetota</taxon>
        <taxon>Actinomycetes</taxon>
        <taxon>Pseudonocardiales</taxon>
        <taxon>Pseudonocardiaceae</taxon>
        <taxon>Amycolatopsis</taxon>
    </lineage>
</organism>
<proteinExistence type="predicted"/>
<dbReference type="CDD" id="cd06127">
    <property type="entry name" value="DEDDh"/>
    <property type="match status" value="1"/>
</dbReference>
<evidence type="ECO:0000256" key="2">
    <source>
        <dbReference type="ARBA" id="ARBA00022801"/>
    </source>
</evidence>
<evidence type="ECO:0000256" key="1">
    <source>
        <dbReference type="ARBA" id="ARBA00022722"/>
    </source>
</evidence>
<evidence type="ECO:0000313" key="5">
    <source>
        <dbReference type="EMBL" id="KAA9164079.1"/>
    </source>
</evidence>
<sequence length="210" mass="22455">MPWRRSAPHTHLAVPWRDAAYCVVDLETTGLDLRRDEVVSFGTVIIRKGRIHCGSARYSRVRPPRKVTVGAMSVHGMRDQDLASAPSLREVAPGLRAELGGRVLVAHAAWVERAFIGRALGGSGRYMAPTIDTAALARAIGVAPSGTGYEPDIEAMAGDLGLYPHTPHHALGDALTTAEVFLALVSRIEGEKGPVSAAELVAISRRHTLT</sequence>
<feature type="domain" description="Exonuclease" evidence="4">
    <location>
        <begin position="20"/>
        <end position="190"/>
    </location>
</feature>
<evidence type="ECO:0000259" key="4">
    <source>
        <dbReference type="SMART" id="SM00479"/>
    </source>
</evidence>
<keyword evidence="6" id="KW-1185">Reference proteome</keyword>
<dbReference type="InterPro" id="IPR013520">
    <property type="entry name" value="Ribonucl_H"/>
</dbReference>
<protein>
    <submittedName>
        <fullName evidence="5">3'-5' exonuclease</fullName>
    </submittedName>
</protein>
<dbReference type="EMBL" id="VMNW02000008">
    <property type="protein sequence ID" value="KAA9164079.1"/>
    <property type="molecule type" value="Genomic_DNA"/>
</dbReference>